<evidence type="ECO:0000256" key="12">
    <source>
        <dbReference type="NCBIfam" id="TIGR00456"/>
    </source>
</evidence>
<comment type="subcellular location">
    <subcellularLocation>
        <location evidence="1">Cytoplasm</location>
    </subcellularLocation>
</comment>
<keyword evidence="8 13" id="KW-0067">ATP-binding</keyword>
<evidence type="ECO:0000256" key="2">
    <source>
        <dbReference type="ARBA" id="ARBA00005594"/>
    </source>
</evidence>
<evidence type="ECO:0000256" key="7">
    <source>
        <dbReference type="ARBA" id="ARBA00022741"/>
    </source>
</evidence>
<reference evidence="15" key="1">
    <citation type="journal article" date="2020" name="mSystems">
        <title>Genome- and Community-Level Interaction Insights into Carbon Utilization and Element Cycling Functions of Hydrothermarchaeota in Hydrothermal Sediment.</title>
        <authorList>
            <person name="Zhou Z."/>
            <person name="Liu Y."/>
            <person name="Xu W."/>
            <person name="Pan J."/>
            <person name="Luo Z.H."/>
            <person name="Li M."/>
        </authorList>
    </citation>
    <scope>NUCLEOTIDE SEQUENCE [LARGE SCALE GENOMIC DNA]</scope>
    <source>
        <strain evidence="15">HyVt-92</strain>
    </source>
</reference>
<evidence type="ECO:0000256" key="5">
    <source>
        <dbReference type="ARBA" id="ARBA00022490"/>
    </source>
</evidence>
<dbReference type="Gene3D" id="1.10.730.10">
    <property type="entry name" value="Isoleucyl-tRNA Synthetase, Domain 1"/>
    <property type="match status" value="1"/>
</dbReference>
<evidence type="ECO:0000256" key="4">
    <source>
        <dbReference type="ARBA" id="ARBA00012837"/>
    </source>
</evidence>
<dbReference type="PROSITE" id="PS00178">
    <property type="entry name" value="AA_TRNA_LIGASE_I"/>
    <property type="match status" value="1"/>
</dbReference>
<dbReference type="SMART" id="SM00836">
    <property type="entry name" value="DALR_1"/>
    <property type="match status" value="1"/>
</dbReference>
<dbReference type="GO" id="GO:0005737">
    <property type="term" value="C:cytoplasm"/>
    <property type="evidence" value="ECO:0007669"/>
    <property type="project" value="UniProtKB-SubCell"/>
</dbReference>
<dbReference type="Pfam" id="PF00750">
    <property type="entry name" value="tRNA-synt_1d"/>
    <property type="match status" value="1"/>
</dbReference>
<accession>A0A7V5I006</accession>
<evidence type="ECO:0000256" key="9">
    <source>
        <dbReference type="ARBA" id="ARBA00022917"/>
    </source>
</evidence>
<dbReference type="FunFam" id="1.10.730.10:FF:000008">
    <property type="entry name" value="Arginine--tRNA ligase"/>
    <property type="match status" value="1"/>
</dbReference>
<evidence type="ECO:0000259" key="14">
    <source>
        <dbReference type="SMART" id="SM00836"/>
    </source>
</evidence>
<dbReference type="PANTHER" id="PTHR11956">
    <property type="entry name" value="ARGINYL-TRNA SYNTHETASE"/>
    <property type="match status" value="1"/>
</dbReference>
<keyword evidence="7 13" id="KW-0547">Nucleotide-binding</keyword>
<dbReference type="AlphaFoldDB" id="A0A7V5I006"/>
<dbReference type="Pfam" id="PF05746">
    <property type="entry name" value="DALR_1"/>
    <property type="match status" value="1"/>
</dbReference>
<comment type="similarity">
    <text evidence="2 13">Belongs to the class-I aminoacyl-tRNA synthetase family.</text>
</comment>
<evidence type="ECO:0000256" key="10">
    <source>
        <dbReference type="ARBA" id="ARBA00023146"/>
    </source>
</evidence>
<dbReference type="PANTHER" id="PTHR11956:SF5">
    <property type="entry name" value="ARGININE--TRNA LIGASE, CYTOPLASMIC"/>
    <property type="match status" value="1"/>
</dbReference>
<dbReference type="SUPFAM" id="SSF47323">
    <property type="entry name" value="Anticodon-binding domain of a subclass of class I aminoacyl-tRNA synthetases"/>
    <property type="match status" value="1"/>
</dbReference>
<dbReference type="GO" id="GO:0006420">
    <property type="term" value="P:arginyl-tRNA aminoacylation"/>
    <property type="evidence" value="ECO:0007669"/>
    <property type="project" value="UniProtKB-UniRule"/>
</dbReference>
<dbReference type="InterPro" id="IPR009080">
    <property type="entry name" value="tRNAsynth_Ia_anticodon-bd"/>
</dbReference>
<dbReference type="CDD" id="cd00671">
    <property type="entry name" value="ArgRS_core"/>
    <property type="match status" value="1"/>
</dbReference>
<feature type="non-terminal residue" evidence="15">
    <location>
        <position position="1"/>
    </location>
</feature>
<dbReference type="FunFam" id="3.40.50.620:FF:000062">
    <property type="entry name" value="Arginine--tRNA ligase"/>
    <property type="match status" value="1"/>
</dbReference>
<dbReference type="SUPFAM" id="SSF52374">
    <property type="entry name" value="Nucleotidylyl transferase"/>
    <property type="match status" value="1"/>
</dbReference>
<feature type="domain" description="DALR anticodon binding" evidence="14">
    <location>
        <begin position="322"/>
        <end position="441"/>
    </location>
</feature>
<evidence type="ECO:0000256" key="6">
    <source>
        <dbReference type="ARBA" id="ARBA00022598"/>
    </source>
</evidence>
<comment type="subunit">
    <text evidence="3">Monomer.</text>
</comment>
<evidence type="ECO:0000256" key="3">
    <source>
        <dbReference type="ARBA" id="ARBA00011245"/>
    </source>
</evidence>
<evidence type="ECO:0000313" key="15">
    <source>
        <dbReference type="EMBL" id="HHF98726.1"/>
    </source>
</evidence>
<sequence length="441" mass="50833">FSVGEERPVQVEFVSANPTGPLHVGHGRAAALGDALANILSKLGFRVEREYYVNNVGGQIERLIKSFWVRIKQLEGEKVDLPEDGYKGEYLVEIAKVFKEKEKKDIKGKPWEDIRPLLSRFLINYILEDIRGDLHEFGVKYDRWFFESEIYENRELSEALSFLEKKGLLYEKDGALWFKTSSVIKGEKDRVLRRKTGEYTYFASDIAYHLNKLKRGFYKVIDIWGADHIGYVPRMQAAARAIGYPEDALKIIIYQLVSLRRGERKISASTREGEFISLKELLKEVGKDAARFFFLSRSADSHLDFDLELAKKQTPENPVFYVQYAHARICSILKKAKQKGLFALPEEVDLTLLENPEERELMLLIALLPDQIKEAGQNLEPHHLTVYARNIASAFHYFYTRHRVIDEERKTSLARLFLVEGIKIAIKDILDILGISAPEKM</sequence>
<evidence type="ECO:0000256" key="13">
    <source>
        <dbReference type="RuleBase" id="RU363038"/>
    </source>
</evidence>
<dbReference type="EC" id="6.1.1.19" evidence="4 12"/>
<organism evidence="15">
    <name type="scientific">Aerophobetes bacterium</name>
    <dbReference type="NCBI Taxonomy" id="2030807"/>
    <lineage>
        <taxon>Bacteria</taxon>
        <taxon>Candidatus Aerophobota</taxon>
    </lineage>
</organism>
<keyword evidence="5" id="KW-0963">Cytoplasm</keyword>
<dbReference type="InterPro" id="IPR008909">
    <property type="entry name" value="DALR_anticod-bd"/>
</dbReference>
<proteinExistence type="inferred from homology"/>
<keyword evidence="9 13" id="KW-0648">Protein biosynthesis</keyword>
<comment type="catalytic activity">
    <reaction evidence="11">
        <text>tRNA(Arg) + L-arginine + ATP = L-arginyl-tRNA(Arg) + AMP + diphosphate</text>
        <dbReference type="Rhea" id="RHEA:20301"/>
        <dbReference type="Rhea" id="RHEA-COMP:9658"/>
        <dbReference type="Rhea" id="RHEA-COMP:9673"/>
        <dbReference type="ChEBI" id="CHEBI:30616"/>
        <dbReference type="ChEBI" id="CHEBI:32682"/>
        <dbReference type="ChEBI" id="CHEBI:33019"/>
        <dbReference type="ChEBI" id="CHEBI:78442"/>
        <dbReference type="ChEBI" id="CHEBI:78513"/>
        <dbReference type="ChEBI" id="CHEBI:456215"/>
        <dbReference type="EC" id="6.1.1.19"/>
    </reaction>
</comment>
<dbReference type="EMBL" id="DRTT01000124">
    <property type="protein sequence ID" value="HHF98726.1"/>
    <property type="molecule type" value="Genomic_DNA"/>
</dbReference>
<dbReference type="GO" id="GO:0004814">
    <property type="term" value="F:arginine-tRNA ligase activity"/>
    <property type="evidence" value="ECO:0007669"/>
    <property type="project" value="UniProtKB-UniRule"/>
</dbReference>
<evidence type="ECO:0000256" key="11">
    <source>
        <dbReference type="ARBA" id="ARBA00049339"/>
    </source>
</evidence>
<dbReference type="Proteomes" id="UP000886070">
    <property type="component" value="Unassembled WGS sequence"/>
</dbReference>
<evidence type="ECO:0000256" key="1">
    <source>
        <dbReference type="ARBA" id="ARBA00004496"/>
    </source>
</evidence>
<keyword evidence="10 13" id="KW-0030">Aminoacyl-tRNA synthetase</keyword>
<protein>
    <recommendedName>
        <fullName evidence="4 12">Arginine--tRNA ligase</fullName>
        <ecNumber evidence="4 12">6.1.1.19</ecNumber>
    </recommendedName>
</protein>
<gene>
    <name evidence="15" type="ORF">ENL39_04485</name>
</gene>
<dbReference type="InterPro" id="IPR035684">
    <property type="entry name" value="ArgRS_core"/>
</dbReference>
<dbReference type="PRINTS" id="PR01038">
    <property type="entry name" value="TRNASYNTHARG"/>
</dbReference>
<dbReference type="InterPro" id="IPR001278">
    <property type="entry name" value="Arg-tRNA-ligase"/>
</dbReference>
<dbReference type="InterPro" id="IPR001412">
    <property type="entry name" value="aa-tRNA-synth_I_CS"/>
</dbReference>
<comment type="caution">
    <text evidence="15">The sequence shown here is derived from an EMBL/GenBank/DDBJ whole genome shotgun (WGS) entry which is preliminary data.</text>
</comment>
<keyword evidence="6 13" id="KW-0436">Ligase</keyword>
<evidence type="ECO:0000256" key="8">
    <source>
        <dbReference type="ARBA" id="ARBA00022840"/>
    </source>
</evidence>
<dbReference type="GO" id="GO:0005524">
    <property type="term" value="F:ATP binding"/>
    <property type="evidence" value="ECO:0007669"/>
    <property type="project" value="UniProtKB-KW"/>
</dbReference>
<name>A0A7V5I006_UNCAE</name>
<dbReference type="Gene3D" id="3.40.50.620">
    <property type="entry name" value="HUPs"/>
    <property type="match status" value="1"/>
</dbReference>
<dbReference type="NCBIfam" id="TIGR00456">
    <property type="entry name" value="argS"/>
    <property type="match status" value="1"/>
</dbReference>
<dbReference type="InterPro" id="IPR014729">
    <property type="entry name" value="Rossmann-like_a/b/a_fold"/>
</dbReference>